<gene>
    <name evidence="1" type="ORF">HMJ29_12960</name>
</gene>
<dbReference type="AlphaFoldDB" id="A0A6M6BIH6"/>
<evidence type="ECO:0000313" key="2">
    <source>
        <dbReference type="Proteomes" id="UP000501623"/>
    </source>
</evidence>
<dbReference type="KEGG" id="hts:HMJ29_12960"/>
<reference evidence="1 2" key="1">
    <citation type="submission" date="2020-05" db="EMBL/GenBank/DDBJ databases">
        <title>Complete genome sequence of Hymenobacter sp. TS19 in Coasted Sand Dune.</title>
        <authorList>
            <person name="Lee J.-H."/>
            <person name="Jung J.-H."/>
            <person name="Jeong S."/>
            <person name="Zhao L."/>
            <person name="Kim M.-K."/>
            <person name="Seo H.-S."/>
            <person name="Lim S."/>
        </authorList>
    </citation>
    <scope>NUCLEOTIDE SEQUENCE [LARGE SCALE GENOMIC DNA]</scope>
    <source>
        <strain evidence="1 2">TS19</strain>
    </source>
</reference>
<dbReference type="Proteomes" id="UP000501623">
    <property type="component" value="Chromosome"/>
</dbReference>
<name>A0A6M6BIH6_9BACT</name>
<sequence>MPELQIDDLRVEIIRKNIRTLRLTVYAHGGRSPAYLRCRHQGDGSGPPRLD</sequence>
<keyword evidence="2" id="KW-1185">Reference proteome</keyword>
<protein>
    <submittedName>
        <fullName evidence="1">Uncharacterized protein</fullName>
    </submittedName>
</protein>
<organism evidence="1 2">
    <name type="scientific">Hymenobacter taeanensis</name>
    <dbReference type="NCBI Taxonomy" id="2735321"/>
    <lineage>
        <taxon>Bacteria</taxon>
        <taxon>Pseudomonadati</taxon>
        <taxon>Bacteroidota</taxon>
        <taxon>Cytophagia</taxon>
        <taxon>Cytophagales</taxon>
        <taxon>Hymenobacteraceae</taxon>
        <taxon>Hymenobacter</taxon>
    </lineage>
</organism>
<dbReference type="RefSeq" id="WP_171591894.1">
    <property type="nucleotide sequence ID" value="NZ_CP053538.1"/>
</dbReference>
<proteinExistence type="predicted"/>
<dbReference type="EMBL" id="CP053538">
    <property type="protein sequence ID" value="QJX47802.1"/>
    <property type="molecule type" value="Genomic_DNA"/>
</dbReference>
<accession>A0A6M6BIH6</accession>
<evidence type="ECO:0000313" key="1">
    <source>
        <dbReference type="EMBL" id="QJX47802.1"/>
    </source>
</evidence>